<name>A0A3B1DAH5_9ZZZZ</name>
<reference evidence="1" key="1">
    <citation type="submission" date="2018-06" db="EMBL/GenBank/DDBJ databases">
        <authorList>
            <person name="Zhirakovskaya E."/>
        </authorList>
    </citation>
    <scope>NUCLEOTIDE SEQUENCE</scope>
</reference>
<keyword evidence="1" id="KW-0378">Hydrolase</keyword>
<evidence type="ECO:0000313" key="1">
    <source>
        <dbReference type="EMBL" id="VAX37752.1"/>
    </source>
</evidence>
<dbReference type="PANTHER" id="PTHR10443:SF12">
    <property type="entry name" value="DIPEPTIDASE"/>
    <property type="match status" value="1"/>
</dbReference>
<dbReference type="EC" id="3.4.13.19" evidence="1"/>
<dbReference type="AlphaFoldDB" id="A0A3B1DAH5"/>
<organism evidence="1">
    <name type="scientific">hydrothermal vent metagenome</name>
    <dbReference type="NCBI Taxonomy" id="652676"/>
    <lineage>
        <taxon>unclassified sequences</taxon>
        <taxon>metagenomes</taxon>
        <taxon>ecological metagenomes</taxon>
    </lineage>
</organism>
<dbReference type="Pfam" id="PF01244">
    <property type="entry name" value="Peptidase_M19"/>
    <property type="match status" value="1"/>
</dbReference>
<gene>
    <name evidence="1" type="ORF">MNBD_PLANCTO02-432</name>
</gene>
<dbReference type="SUPFAM" id="SSF51556">
    <property type="entry name" value="Metallo-dependent hydrolases"/>
    <property type="match status" value="1"/>
</dbReference>
<proteinExistence type="predicted"/>
<dbReference type="InterPro" id="IPR008257">
    <property type="entry name" value="Pept_M19"/>
</dbReference>
<dbReference type="Gene3D" id="3.20.20.140">
    <property type="entry name" value="Metal-dependent hydrolases"/>
    <property type="match status" value="1"/>
</dbReference>
<keyword evidence="1" id="KW-0224">Dipeptidase</keyword>
<dbReference type="GO" id="GO:0070573">
    <property type="term" value="F:metallodipeptidase activity"/>
    <property type="evidence" value="ECO:0007669"/>
    <property type="project" value="InterPro"/>
</dbReference>
<accession>A0A3B1DAH5</accession>
<protein>
    <submittedName>
        <fullName evidence="1">Membrane dipeptidase</fullName>
        <ecNumber evidence="1">3.4.13.19</ecNumber>
    </submittedName>
</protein>
<dbReference type="InterPro" id="IPR032466">
    <property type="entry name" value="Metal_Hydrolase"/>
</dbReference>
<dbReference type="GO" id="GO:0006508">
    <property type="term" value="P:proteolysis"/>
    <property type="evidence" value="ECO:0007669"/>
    <property type="project" value="InterPro"/>
</dbReference>
<dbReference type="PANTHER" id="PTHR10443">
    <property type="entry name" value="MICROSOMAL DIPEPTIDASE"/>
    <property type="match status" value="1"/>
</dbReference>
<keyword evidence="1" id="KW-0645">Protease</keyword>
<dbReference type="EMBL" id="UOGL01000138">
    <property type="protein sequence ID" value="VAX37752.1"/>
    <property type="molecule type" value="Genomic_DNA"/>
</dbReference>
<sequence length="357" mass="40192">MLIFDAHLDMAWNAVNWNRDLMAPLAERRAYEAETDMTHLGESTVSWPELQRGKVGIVIATLLPRVPMQHHRNAQLSFYHSREAAYAACYGQLSYYHAMEQRGVISSIGDRDELDEHLANWEEDDSGSHPIGYILSMEGSWGVLNPDMIEEWYYAGLRILGPAHYGEDYYCHGTGSKGGLKEEGPALLKKMDEVGMLLDVTHLADQSFWEALDIFEGRVLASHHNSRTLVPGDRQLDDKQIQTLVERGAVIGASFDCWMVKKDWKIGVSDPKTASIEDVANHTDYICQLVGSAKHCGIGSDLDGGFGKASTPHDLDTIADLQKFAEILDRKGYSQNDIEGIMYKNFVNFFRDTWDEE</sequence>
<dbReference type="PROSITE" id="PS51365">
    <property type="entry name" value="RENAL_DIPEPTIDASE_2"/>
    <property type="match status" value="1"/>
</dbReference>